<evidence type="ECO:0000313" key="2">
    <source>
        <dbReference type="Proteomes" id="UP000248916"/>
    </source>
</evidence>
<dbReference type="RefSeq" id="WP_111538034.1">
    <property type="nucleotide sequence ID" value="NZ_QKZL01000014.1"/>
</dbReference>
<name>A0A2W7NSX8_9RHOB</name>
<gene>
    <name evidence="1" type="ORF">LX81_02935</name>
</gene>
<proteinExistence type="predicted"/>
<dbReference type="InterPro" id="IPR021251">
    <property type="entry name" value="DUF2793"/>
</dbReference>
<sequence length="376" mass="39137">MSKSPNLAMPYIQPAQAQKHVTHNLAIELLDALVQLSVSDLAATEPPAAAGDGDVVVVGPGASGVFEGEDGKIAYHTNGGWMFVPPRNGFTAWVEAAGAVYVYQNGAWRVLLAVSEDGSDAREGLGINTGWDATNRLAVSAPATLFTHEGGSHRIKVNKATAADTASLLFQTDFSGRAEMGLAGDGNFSVKVSADGESWRPAMAVEGATGEATFASVRADRMAGDAVQSTPGDTTPGRLMRADWGYGPGNVLGPVSQAGGVPTGAVIERGTNTNGTYTRFADGTQICTQQVNFPSPDRAYGAIFSSGNVDAIWTYPKPFIDIPAVSGIRNYTGGYWLIGPATAPSDFLTTFRGRIASALANTGERSLGLFAIGAWT</sequence>
<dbReference type="Proteomes" id="UP000248916">
    <property type="component" value="Unassembled WGS sequence"/>
</dbReference>
<protein>
    <submittedName>
        <fullName evidence="1">Uncharacterized protein DUF2793</fullName>
    </submittedName>
</protein>
<dbReference type="OrthoDB" id="564699at2"/>
<organism evidence="1 2">
    <name type="scientific">Palleronia aestuarii</name>
    <dbReference type="NCBI Taxonomy" id="568105"/>
    <lineage>
        <taxon>Bacteria</taxon>
        <taxon>Pseudomonadati</taxon>
        <taxon>Pseudomonadota</taxon>
        <taxon>Alphaproteobacteria</taxon>
        <taxon>Rhodobacterales</taxon>
        <taxon>Roseobacteraceae</taxon>
        <taxon>Palleronia</taxon>
    </lineage>
</organism>
<keyword evidence="2" id="KW-1185">Reference proteome</keyword>
<dbReference type="Pfam" id="PF10983">
    <property type="entry name" value="DUF2793"/>
    <property type="match status" value="1"/>
</dbReference>
<dbReference type="EMBL" id="QKZL01000014">
    <property type="protein sequence ID" value="PZX14352.1"/>
    <property type="molecule type" value="Genomic_DNA"/>
</dbReference>
<comment type="caution">
    <text evidence="1">The sequence shown here is derived from an EMBL/GenBank/DDBJ whole genome shotgun (WGS) entry which is preliminary data.</text>
</comment>
<evidence type="ECO:0000313" key="1">
    <source>
        <dbReference type="EMBL" id="PZX14352.1"/>
    </source>
</evidence>
<dbReference type="AlphaFoldDB" id="A0A2W7NSX8"/>
<reference evidence="1 2" key="1">
    <citation type="submission" date="2018-06" db="EMBL/GenBank/DDBJ databases">
        <title>Genomic Encyclopedia of Archaeal and Bacterial Type Strains, Phase II (KMG-II): from individual species to whole genera.</title>
        <authorList>
            <person name="Goeker M."/>
        </authorList>
    </citation>
    <scope>NUCLEOTIDE SEQUENCE [LARGE SCALE GENOMIC DNA]</scope>
    <source>
        <strain evidence="1 2">DSM 22009</strain>
    </source>
</reference>
<accession>A0A2W7NSX8</accession>